<feature type="transmembrane region" description="Helical" evidence="11">
    <location>
        <begin position="220"/>
        <end position="242"/>
    </location>
</feature>
<dbReference type="PANTHER" id="PTHR43562:SF3">
    <property type="entry name" value="SODIUM ION_PROTON EXCHANGER (EUROFUNG)"/>
    <property type="match status" value="1"/>
</dbReference>
<comment type="similarity">
    <text evidence="2">Belongs to the monovalent cation:proton antiporter 2 (CPA2) transporter (TC 2.A.37) family.</text>
</comment>
<evidence type="ECO:0000256" key="2">
    <source>
        <dbReference type="ARBA" id="ARBA00005551"/>
    </source>
</evidence>
<evidence type="ECO:0000256" key="4">
    <source>
        <dbReference type="ARBA" id="ARBA00022449"/>
    </source>
</evidence>
<feature type="transmembrane region" description="Helical" evidence="11">
    <location>
        <begin position="46"/>
        <end position="66"/>
    </location>
</feature>
<dbReference type="Gene3D" id="1.20.1530.20">
    <property type="match status" value="1"/>
</dbReference>
<dbReference type="InterPro" id="IPR038770">
    <property type="entry name" value="Na+/solute_symporter_sf"/>
</dbReference>
<accession>A0ABU2JE09</accession>
<organism evidence="13 14">
    <name type="scientific">Jatrophihabitans lederbergiae</name>
    <dbReference type="NCBI Taxonomy" id="3075547"/>
    <lineage>
        <taxon>Bacteria</taxon>
        <taxon>Bacillati</taxon>
        <taxon>Actinomycetota</taxon>
        <taxon>Actinomycetes</taxon>
        <taxon>Jatrophihabitantales</taxon>
        <taxon>Jatrophihabitantaceae</taxon>
        <taxon>Jatrophihabitans</taxon>
    </lineage>
</organism>
<feature type="domain" description="Cation/H+ exchanger transmembrane" evidence="12">
    <location>
        <begin position="32"/>
        <end position="414"/>
    </location>
</feature>
<feature type="transmembrane region" description="Helical" evidence="11">
    <location>
        <begin position="86"/>
        <end position="103"/>
    </location>
</feature>
<keyword evidence="14" id="KW-1185">Reference proteome</keyword>
<evidence type="ECO:0000259" key="12">
    <source>
        <dbReference type="Pfam" id="PF00999"/>
    </source>
</evidence>
<feature type="transmembrane region" description="Helical" evidence="11">
    <location>
        <begin position="254"/>
        <end position="271"/>
    </location>
</feature>
<feature type="transmembrane region" description="Helical" evidence="11">
    <location>
        <begin position="151"/>
        <end position="172"/>
    </location>
</feature>
<reference evidence="14" key="1">
    <citation type="submission" date="2023-07" db="EMBL/GenBank/DDBJ databases">
        <title>30 novel species of actinomycetes from the DSMZ collection.</title>
        <authorList>
            <person name="Nouioui I."/>
        </authorList>
    </citation>
    <scope>NUCLEOTIDE SEQUENCE [LARGE SCALE GENOMIC DNA]</scope>
    <source>
        <strain evidence="14">DSM 44399</strain>
    </source>
</reference>
<evidence type="ECO:0000256" key="7">
    <source>
        <dbReference type="ARBA" id="ARBA00023053"/>
    </source>
</evidence>
<gene>
    <name evidence="13" type="ORF">RM423_17745</name>
</gene>
<dbReference type="EMBL" id="JAVREH010000032">
    <property type="protein sequence ID" value="MDT0263231.1"/>
    <property type="molecule type" value="Genomic_DNA"/>
</dbReference>
<keyword evidence="8" id="KW-0406">Ion transport</keyword>
<dbReference type="RefSeq" id="WP_311424379.1">
    <property type="nucleotide sequence ID" value="NZ_JAVREH010000032.1"/>
</dbReference>
<evidence type="ECO:0000256" key="6">
    <source>
        <dbReference type="ARBA" id="ARBA00022989"/>
    </source>
</evidence>
<dbReference type="InterPro" id="IPR006153">
    <property type="entry name" value="Cation/H_exchanger_TM"/>
</dbReference>
<proteinExistence type="inferred from homology"/>
<keyword evidence="9 11" id="KW-0472">Membrane</keyword>
<dbReference type="Pfam" id="PF00999">
    <property type="entry name" value="Na_H_Exchanger"/>
    <property type="match status" value="1"/>
</dbReference>
<keyword evidence="6 11" id="KW-1133">Transmembrane helix</keyword>
<feature type="transmembrane region" description="Helical" evidence="11">
    <location>
        <begin position="300"/>
        <end position="319"/>
    </location>
</feature>
<keyword evidence="10" id="KW-0739">Sodium transport</keyword>
<feature type="transmembrane region" description="Helical" evidence="11">
    <location>
        <begin position="115"/>
        <end position="139"/>
    </location>
</feature>
<evidence type="ECO:0000256" key="11">
    <source>
        <dbReference type="SAM" id="Phobius"/>
    </source>
</evidence>
<evidence type="ECO:0000256" key="8">
    <source>
        <dbReference type="ARBA" id="ARBA00023065"/>
    </source>
</evidence>
<protein>
    <submittedName>
        <fullName evidence="13">Cation:proton antiporter</fullName>
    </submittedName>
</protein>
<evidence type="ECO:0000256" key="10">
    <source>
        <dbReference type="ARBA" id="ARBA00023201"/>
    </source>
</evidence>
<dbReference type="Proteomes" id="UP001183176">
    <property type="component" value="Unassembled WGS sequence"/>
</dbReference>
<feature type="transmembrane region" description="Helical" evidence="11">
    <location>
        <begin position="20"/>
        <end position="39"/>
    </location>
</feature>
<evidence type="ECO:0000256" key="3">
    <source>
        <dbReference type="ARBA" id="ARBA00022448"/>
    </source>
</evidence>
<evidence type="ECO:0000256" key="5">
    <source>
        <dbReference type="ARBA" id="ARBA00022692"/>
    </source>
</evidence>
<keyword evidence="7" id="KW-0915">Sodium</keyword>
<feature type="transmembrane region" description="Helical" evidence="11">
    <location>
        <begin position="394"/>
        <end position="414"/>
    </location>
</feature>
<evidence type="ECO:0000313" key="14">
    <source>
        <dbReference type="Proteomes" id="UP001183176"/>
    </source>
</evidence>
<comment type="subcellular location">
    <subcellularLocation>
        <location evidence="1">Membrane</location>
        <topology evidence="1">Multi-pass membrane protein</topology>
    </subcellularLocation>
</comment>
<keyword evidence="3" id="KW-0813">Transport</keyword>
<comment type="caution">
    <text evidence="13">The sequence shown here is derived from an EMBL/GenBank/DDBJ whole genome shotgun (WGS) entry which is preliminary data.</text>
</comment>
<evidence type="ECO:0000256" key="9">
    <source>
        <dbReference type="ARBA" id="ARBA00023136"/>
    </source>
</evidence>
<feature type="transmembrane region" description="Helical" evidence="11">
    <location>
        <begin position="277"/>
        <end position="293"/>
    </location>
</feature>
<name>A0ABU2JE09_9ACTN</name>
<keyword evidence="4" id="KW-0050">Antiport</keyword>
<evidence type="ECO:0000256" key="1">
    <source>
        <dbReference type="ARBA" id="ARBA00004141"/>
    </source>
</evidence>
<feature type="transmembrane region" description="Helical" evidence="11">
    <location>
        <begin position="184"/>
        <end position="208"/>
    </location>
</feature>
<dbReference type="PANTHER" id="PTHR43562">
    <property type="entry name" value="NAPA-TYPE SODIUM/HYDROGEN ANTIPORTER"/>
    <property type="match status" value="1"/>
</dbReference>
<sequence>MTSILVMAPVASLAGHQLLLFLLQMGLLLGMAVLLGVLATRLGMPAVVGELAAGVLFGPTLMHRIVPSLSDWLLPYDANQMHLLDAVGQLGVLLLVGSAGSQLDLRLIRRHRRGVAWVGAGALIVPLGVGIVTGLLLPHALRSASTDRAEFAVFIGVAVCISAIPVIASALMQMGLFDQTIGQLIMGSAAVDDIVGWLLLSVLSATATTGFRMGALGKPLGYLALILLVTVTVGRPVVRAVLRLANASPNPGSRAAVVVVLLLLCGAGTQALGMEPILGAFLGGLLISSSRLLDLSASLALRTVVLAVLAPLFFATAGLRVDLGLLGKPAVLGSGLALLAVAVASKFVGSYLGARIGRLSHWQGVALGAGLNARGVVELIVAVVGLRLDVLNPASYTVIVLIAVLTSMMAPPLLRLAVSRMPAEPYGSSEKPIRAGS</sequence>
<feature type="transmembrane region" description="Helical" evidence="11">
    <location>
        <begin position="365"/>
        <end position="388"/>
    </location>
</feature>
<keyword evidence="5 11" id="KW-0812">Transmembrane</keyword>
<evidence type="ECO:0000313" key="13">
    <source>
        <dbReference type="EMBL" id="MDT0263231.1"/>
    </source>
</evidence>
<feature type="transmembrane region" description="Helical" evidence="11">
    <location>
        <begin position="331"/>
        <end position="353"/>
    </location>
</feature>